<evidence type="ECO:0000313" key="14">
    <source>
        <dbReference type="WBParaSite" id="Minc3s00248g08525"/>
    </source>
</evidence>
<evidence type="ECO:0000256" key="6">
    <source>
        <dbReference type="ARBA" id="ARBA00022989"/>
    </source>
</evidence>
<evidence type="ECO:0000256" key="8">
    <source>
        <dbReference type="PROSITE-ProRule" id="PRU00175"/>
    </source>
</evidence>
<dbReference type="Gene3D" id="3.30.40.10">
    <property type="entry name" value="Zinc/RING finger domain, C3HC4 (zinc finger)"/>
    <property type="match status" value="1"/>
</dbReference>
<dbReference type="PANTHER" id="PTHR46539">
    <property type="entry name" value="E3 UBIQUITIN-PROTEIN LIGASE ATL42"/>
    <property type="match status" value="1"/>
</dbReference>
<dbReference type="InterPro" id="IPR013083">
    <property type="entry name" value="Znf_RING/FYVE/PHD"/>
</dbReference>
<comment type="subcellular location">
    <subcellularLocation>
        <location evidence="1">Membrane</location>
    </subcellularLocation>
</comment>
<feature type="region of interest" description="Disordered" evidence="9">
    <location>
        <begin position="333"/>
        <end position="368"/>
    </location>
</feature>
<feature type="region of interest" description="Disordered" evidence="9">
    <location>
        <begin position="516"/>
        <end position="544"/>
    </location>
</feature>
<evidence type="ECO:0000256" key="9">
    <source>
        <dbReference type="SAM" id="MobiDB-lite"/>
    </source>
</evidence>
<feature type="compositionally biased region" description="Basic and acidic residues" evidence="9">
    <location>
        <begin position="455"/>
        <end position="465"/>
    </location>
</feature>
<dbReference type="AlphaFoldDB" id="A0A914L348"/>
<feature type="compositionally biased region" description="Basic and acidic residues" evidence="9">
    <location>
        <begin position="478"/>
        <end position="492"/>
    </location>
</feature>
<dbReference type="CDD" id="cd16668">
    <property type="entry name" value="RING-H2_RNF130-like"/>
    <property type="match status" value="1"/>
</dbReference>
<dbReference type="PANTHER" id="PTHR46539:SF23">
    <property type="entry name" value="RING-TYPE DOMAIN-CONTAINING PROTEIN"/>
    <property type="match status" value="1"/>
</dbReference>
<keyword evidence="5" id="KW-0862">Zinc</keyword>
<feature type="chain" id="PRO_5036812724" evidence="11">
    <location>
        <begin position="41"/>
        <end position="700"/>
    </location>
</feature>
<dbReference type="SMART" id="SM00184">
    <property type="entry name" value="RING"/>
    <property type="match status" value="1"/>
</dbReference>
<protein>
    <submittedName>
        <fullName evidence="14">RING-type domain-containing protein</fullName>
    </submittedName>
</protein>
<dbReference type="FunFam" id="3.30.40.10:FF:000009">
    <property type="entry name" value="E3 ubiquitin-protein ligase RNF130"/>
    <property type="match status" value="1"/>
</dbReference>
<evidence type="ECO:0000256" key="4">
    <source>
        <dbReference type="ARBA" id="ARBA00022771"/>
    </source>
</evidence>
<dbReference type="InterPro" id="IPR001841">
    <property type="entry name" value="Znf_RING"/>
</dbReference>
<sequence>MPNCRFCTSLLCSCRYYFHLQPHFLLILLLLLSIPQSLQDSQVGSNGGISLACGNALSSSSSNIPNSNSNNPAIQTLSQYQLVGMDVLTKNVCSPLSVEPTTAYLPGSGYLVAKCDECSKCPQELLHLHRALTQLAVNAKLQSLIIVVDKELERLRPSSSRTTPGNSPLVKFVFSTSSSDDDGGLLSLCDPNGDASNESLKSFSKTSVLFVSISFIILIVISLAWLVFYYVQRFRYAHAKDRLQRRLFNAAKKALARIPTRPVKSGDRELNSDCPVCIDPYKPGDILRQLPCRHIFHKSCVDPWLLEHRTCPMCKSDILKAFGYHVSSRSRPAQFSASVDDDAPSGGRGGGGRAGGNTNNNNHREGDRLSIESTCSDSANPFPVVTEVHDPFGFSPSTSPQFVQIGSDNFQVANNSTILPSSSSVHCEIVQAQIERHSQNVGDDLSPSSLEEEGEGRNEEGENLRTKQIVEGNVGGKIQEETDDKHQKRETKSSGPLRLFRAVTGRRHVNTALVRLSRSRSLSHNPSADVESTSNPNNNENTSGQEAIIFYSLKGNRNAKNMESSLPQTFTSTIIPRTTTATISPSTTRSFLARVDEAGGILPSTTMNENSRALTAPGDFRRKKGGGGGGSSRSGGGGSRGGMGAIEGGTKRQKRNFKNQQQHSLSDGDIVEQQGGNDDFLNDGKILRKQTAGDVRVEMP</sequence>
<evidence type="ECO:0000256" key="3">
    <source>
        <dbReference type="ARBA" id="ARBA00022723"/>
    </source>
</evidence>
<dbReference type="WBParaSite" id="Minc3s00248g08525">
    <property type="protein sequence ID" value="Minc3s00248g08525"/>
    <property type="gene ID" value="Minc3s00248g08525"/>
</dbReference>
<evidence type="ECO:0000259" key="12">
    <source>
        <dbReference type="PROSITE" id="PS50089"/>
    </source>
</evidence>
<evidence type="ECO:0000313" key="13">
    <source>
        <dbReference type="Proteomes" id="UP000887563"/>
    </source>
</evidence>
<keyword evidence="7 10" id="KW-0472">Membrane</keyword>
<feature type="region of interest" description="Disordered" evidence="9">
    <location>
        <begin position="436"/>
        <end position="497"/>
    </location>
</feature>
<keyword evidence="13" id="KW-1185">Reference proteome</keyword>
<keyword evidence="6 10" id="KW-1133">Transmembrane helix</keyword>
<feature type="compositionally biased region" description="Low complexity" evidence="9">
    <location>
        <begin position="531"/>
        <end position="543"/>
    </location>
</feature>
<evidence type="ECO:0000256" key="7">
    <source>
        <dbReference type="ARBA" id="ARBA00023136"/>
    </source>
</evidence>
<keyword evidence="3" id="KW-0479">Metal-binding</keyword>
<feature type="domain" description="RING-type" evidence="12">
    <location>
        <begin position="274"/>
        <end position="315"/>
    </location>
</feature>
<feature type="region of interest" description="Disordered" evidence="9">
    <location>
        <begin position="601"/>
        <end position="700"/>
    </location>
</feature>
<keyword evidence="11" id="KW-0732">Signal</keyword>
<evidence type="ECO:0000256" key="10">
    <source>
        <dbReference type="SAM" id="Phobius"/>
    </source>
</evidence>
<feature type="signal peptide" evidence="11">
    <location>
        <begin position="1"/>
        <end position="40"/>
    </location>
</feature>
<feature type="compositionally biased region" description="Gly residues" evidence="9">
    <location>
        <begin position="346"/>
        <end position="355"/>
    </location>
</feature>
<dbReference type="PROSITE" id="PS50089">
    <property type="entry name" value="ZF_RING_2"/>
    <property type="match status" value="1"/>
</dbReference>
<organism evidence="13 14">
    <name type="scientific">Meloidogyne incognita</name>
    <name type="common">Southern root-knot nematode worm</name>
    <name type="synonym">Oxyuris incognita</name>
    <dbReference type="NCBI Taxonomy" id="6306"/>
    <lineage>
        <taxon>Eukaryota</taxon>
        <taxon>Metazoa</taxon>
        <taxon>Ecdysozoa</taxon>
        <taxon>Nematoda</taxon>
        <taxon>Chromadorea</taxon>
        <taxon>Rhabditida</taxon>
        <taxon>Tylenchina</taxon>
        <taxon>Tylenchomorpha</taxon>
        <taxon>Tylenchoidea</taxon>
        <taxon>Meloidogynidae</taxon>
        <taxon>Meloidogyninae</taxon>
        <taxon>Meloidogyne</taxon>
        <taxon>Meloidogyne incognita group</taxon>
    </lineage>
</organism>
<dbReference type="GO" id="GO:0008270">
    <property type="term" value="F:zinc ion binding"/>
    <property type="evidence" value="ECO:0007669"/>
    <property type="project" value="UniProtKB-KW"/>
</dbReference>
<feature type="compositionally biased region" description="Gly residues" evidence="9">
    <location>
        <begin position="626"/>
        <end position="647"/>
    </location>
</feature>
<feature type="compositionally biased region" description="Polar residues" evidence="9">
    <location>
        <begin position="603"/>
        <end position="613"/>
    </location>
</feature>
<dbReference type="Proteomes" id="UP000887563">
    <property type="component" value="Unplaced"/>
</dbReference>
<dbReference type="Pfam" id="PF13639">
    <property type="entry name" value="zf-RING_2"/>
    <property type="match status" value="1"/>
</dbReference>
<dbReference type="SUPFAM" id="SSF57850">
    <property type="entry name" value="RING/U-box"/>
    <property type="match status" value="1"/>
</dbReference>
<evidence type="ECO:0000256" key="11">
    <source>
        <dbReference type="SAM" id="SignalP"/>
    </source>
</evidence>
<reference evidence="14" key="1">
    <citation type="submission" date="2022-11" db="UniProtKB">
        <authorList>
            <consortium name="WormBaseParasite"/>
        </authorList>
    </citation>
    <scope>IDENTIFICATION</scope>
</reference>
<evidence type="ECO:0000256" key="1">
    <source>
        <dbReference type="ARBA" id="ARBA00004370"/>
    </source>
</evidence>
<evidence type="ECO:0000256" key="2">
    <source>
        <dbReference type="ARBA" id="ARBA00022692"/>
    </source>
</evidence>
<keyword evidence="2 10" id="KW-0812">Transmembrane</keyword>
<feature type="transmembrane region" description="Helical" evidence="10">
    <location>
        <begin position="208"/>
        <end position="231"/>
    </location>
</feature>
<accession>A0A914L348</accession>
<keyword evidence="4 8" id="KW-0863">Zinc-finger</keyword>
<evidence type="ECO:0000256" key="5">
    <source>
        <dbReference type="ARBA" id="ARBA00022833"/>
    </source>
</evidence>
<proteinExistence type="predicted"/>
<name>A0A914L348_MELIC</name>
<dbReference type="GO" id="GO:0016020">
    <property type="term" value="C:membrane"/>
    <property type="evidence" value="ECO:0007669"/>
    <property type="project" value="UniProtKB-SubCell"/>
</dbReference>